<keyword evidence="2" id="KW-1185">Reference proteome</keyword>
<evidence type="ECO:0000313" key="1">
    <source>
        <dbReference type="EMBL" id="AQZ62780.1"/>
    </source>
</evidence>
<proteinExistence type="predicted"/>
<dbReference type="AlphaFoldDB" id="A0A1U9ZXX0"/>
<reference evidence="2" key="1">
    <citation type="journal article" date="2017" name="Med. Chem. Commun.">
        <title>Nonomuraea sp. ATCC 55076 harbours the largest actinomycete chromosome to date and the kistamicin biosynthetic gene cluster.</title>
        <authorList>
            <person name="Nazari B."/>
            <person name="Forneris C.C."/>
            <person name="Gibson M.I."/>
            <person name="Moon K."/>
            <person name="Schramma K.R."/>
            <person name="Seyedsayamdost M.R."/>
        </authorList>
    </citation>
    <scope>NUCLEOTIDE SEQUENCE [LARGE SCALE GENOMIC DNA]</scope>
    <source>
        <strain evidence="2">ATCC 55076</strain>
    </source>
</reference>
<sequence length="63" mass="7343">MALLLAAYFNLMPMPNRLFERSRDIAVAPPLLMMKRAMQLSACWWSLLVMAPWATPMRFRSDI</sequence>
<protein>
    <submittedName>
        <fullName evidence="1">Uncharacterized protein</fullName>
    </submittedName>
</protein>
<dbReference type="KEGG" id="noa:BKM31_16100"/>
<evidence type="ECO:0000313" key="2">
    <source>
        <dbReference type="Proteomes" id="UP000190797"/>
    </source>
</evidence>
<dbReference type="EMBL" id="CP017717">
    <property type="protein sequence ID" value="AQZ62780.1"/>
    <property type="molecule type" value="Genomic_DNA"/>
</dbReference>
<gene>
    <name evidence="1" type="ORF">BKM31_16100</name>
</gene>
<accession>A0A1U9ZXX0</accession>
<name>A0A1U9ZXX0_9ACTN</name>
<dbReference type="Proteomes" id="UP000190797">
    <property type="component" value="Chromosome"/>
</dbReference>
<organism evidence="1 2">
    <name type="scientific">[Actinomadura] parvosata subsp. kistnae</name>
    <dbReference type="NCBI Taxonomy" id="1909395"/>
    <lineage>
        <taxon>Bacteria</taxon>
        <taxon>Bacillati</taxon>
        <taxon>Actinomycetota</taxon>
        <taxon>Actinomycetes</taxon>
        <taxon>Streptosporangiales</taxon>
        <taxon>Streptosporangiaceae</taxon>
        <taxon>Nonomuraea</taxon>
    </lineage>
</organism>